<name>A0A8H6ZCN1_9AGAR</name>
<feature type="transmembrane region" description="Helical" evidence="2">
    <location>
        <begin position="97"/>
        <end position="121"/>
    </location>
</feature>
<proteinExistence type="predicted"/>
<protein>
    <submittedName>
        <fullName evidence="3">Uncharacterized protein</fullName>
    </submittedName>
</protein>
<evidence type="ECO:0000256" key="2">
    <source>
        <dbReference type="SAM" id="Phobius"/>
    </source>
</evidence>
<organism evidence="3 4">
    <name type="scientific">Mycena sanguinolenta</name>
    <dbReference type="NCBI Taxonomy" id="230812"/>
    <lineage>
        <taxon>Eukaryota</taxon>
        <taxon>Fungi</taxon>
        <taxon>Dikarya</taxon>
        <taxon>Basidiomycota</taxon>
        <taxon>Agaricomycotina</taxon>
        <taxon>Agaricomycetes</taxon>
        <taxon>Agaricomycetidae</taxon>
        <taxon>Agaricales</taxon>
        <taxon>Marasmiineae</taxon>
        <taxon>Mycenaceae</taxon>
        <taxon>Mycena</taxon>
    </lineage>
</organism>
<keyword evidence="2" id="KW-0812">Transmembrane</keyword>
<accession>A0A8H6ZCN1</accession>
<feature type="compositionally biased region" description="Acidic residues" evidence="1">
    <location>
        <begin position="194"/>
        <end position="218"/>
    </location>
</feature>
<feature type="compositionally biased region" description="Low complexity" evidence="1">
    <location>
        <begin position="241"/>
        <end position="259"/>
    </location>
</feature>
<feature type="transmembrane region" description="Helical" evidence="2">
    <location>
        <begin position="51"/>
        <end position="70"/>
    </location>
</feature>
<keyword evidence="4" id="KW-1185">Reference proteome</keyword>
<evidence type="ECO:0000313" key="3">
    <source>
        <dbReference type="EMBL" id="KAF7376508.1"/>
    </source>
</evidence>
<keyword evidence="2" id="KW-0472">Membrane</keyword>
<reference evidence="3" key="1">
    <citation type="submission" date="2020-05" db="EMBL/GenBank/DDBJ databases">
        <title>Mycena genomes resolve the evolution of fungal bioluminescence.</title>
        <authorList>
            <person name="Tsai I.J."/>
        </authorList>
    </citation>
    <scope>NUCLEOTIDE SEQUENCE</scope>
    <source>
        <strain evidence="3">160909Yilan</strain>
    </source>
</reference>
<feature type="transmembrane region" description="Helical" evidence="2">
    <location>
        <begin position="20"/>
        <end position="39"/>
    </location>
</feature>
<evidence type="ECO:0000256" key="1">
    <source>
        <dbReference type="SAM" id="MobiDB-lite"/>
    </source>
</evidence>
<dbReference type="OrthoDB" id="3231855at2759"/>
<dbReference type="Proteomes" id="UP000623467">
    <property type="component" value="Unassembled WGS sequence"/>
</dbReference>
<comment type="caution">
    <text evidence="3">The sequence shown here is derived from an EMBL/GenBank/DDBJ whole genome shotgun (WGS) entry which is preliminary data.</text>
</comment>
<dbReference type="EMBL" id="JACAZH010000001">
    <property type="protein sequence ID" value="KAF7376508.1"/>
    <property type="molecule type" value="Genomic_DNA"/>
</dbReference>
<evidence type="ECO:0000313" key="4">
    <source>
        <dbReference type="Proteomes" id="UP000623467"/>
    </source>
</evidence>
<keyword evidence="2" id="KW-1133">Transmembrane helix</keyword>
<feature type="region of interest" description="Disordered" evidence="1">
    <location>
        <begin position="149"/>
        <end position="273"/>
    </location>
</feature>
<dbReference type="AlphaFoldDB" id="A0A8H6ZCN1"/>
<gene>
    <name evidence="3" type="ORF">MSAN_00066800</name>
</gene>
<sequence length="273" mass="29854">MMSLTTVSSATRYYARPRHGAPTITFLELFSPMVAGLALRVIIDAATFHDVRLSGTLIGLWEGGVLLFFIKNRKPSEPVYLAYALRVLVDFSVTESIFRLMVVLLWTTVGMVVSDVAPAAWTETGAKRQWGRFRRDVSRSAGVLLTRGPTAMAEAGTPEPAPVVRTRPVKRPVPGTFPGAEWSETESRPGTVVEVEEGEDDDEDYEDEEDEQEEDDGSYSEAYSYTPAAFPTESSHTTIVSPPQSSDSSGPDDSNNDSNTFALTTPPQSPRPT</sequence>